<keyword evidence="3" id="KW-1185">Reference proteome</keyword>
<dbReference type="AlphaFoldDB" id="A0A671QJ84"/>
<evidence type="ECO:0000259" key="1">
    <source>
        <dbReference type="PROSITE" id="PS50041"/>
    </source>
</evidence>
<dbReference type="Proteomes" id="UP000472260">
    <property type="component" value="Unassembled WGS sequence"/>
</dbReference>
<dbReference type="PROSITE" id="PS50041">
    <property type="entry name" value="C_TYPE_LECTIN_2"/>
    <property type="match status" value="1"/>
</dbReference>
<dbReference type="SUPFAM" id="SSF56436">
    <property type="entry name" value="C-type lectin-like"/>
    <property type="match status" value="1"/>
</dbReference>
<organism evidence="2 3">
    <name type="scientific">Sinocyclocheilus anshuiensis</name>
    <dbReference type="NCBI Taxonomy" id="1608454"/>
    <lineage>
        <taxon>Eukaryota</taxon>
        <taxon>Metazoa</taxon>
        <taxon>Chordata</taxon>
        <taxon>Craniata</taxon>
        <taxon>Vertebrata</taxon>
        <taxon>Euteleostomi</taxon>
        <taxon>Actinopterygii</taxon>
        <taxon>Neopterygii</taxon>
        <taxon>Teleostei</taxon>
        <taxon>Ostariophysi</taxon>
        <taxon>Cypriniformes</taxon>
        <taxon>Cyprinidae</taxon>
        <taxon>Cyprininae</taxon>
        <taxon>Sinocyclocheilus</taxon>
    </lineage>
</organism>
<dbReference type="InterPro" id="IPR001304">
    <property type="entry name" value="C-type_lectin-like"/>
</dbReference>
<evidence type="ECO:0000313" key="3">
    <source>
        <dbReference type="Proteomes" id="UP000472260"/>
    </source>
</evidence>
<dbReference type="InterPro" id="IPR016187">
    <property type="entry name" value="CTDL_fold"/>
</dbReference>
<dbReference type="PANTHER" id="PTHR45784">
    <property type="entry name" value="C-TYPE LECTIN DOMAIN FAMILY 20 MEMBER A-RELATED"/>
    <property type="match status" value="1"/>
</dbReference>
<dbReference type="Pfam" id="PF00059">
    <property type="entry name" value="Lectin_C"/>
    <property type="match status" value="1"/>
</dbReference>
<evidence type="ECO:0000313" key="2">
    <source>
        <dbReference type="Ensembl" id="ENSSANP00000070146.1"/>
    </source>
</evidence>
<dbReference type="SMART" id="SM00034">
    <property type="entry name" value="CLECT"/>
    <property type="match status" value="1"/>
</dbReference>
<reference evidence="2" key="2">
    <citation type="submission" date="2025-09" db="UniProtKB">
        <authorList>
            <consortium name="Ensembl"/>
        </authorList>
    </citation>
    <scope>IDENTIFICATION</scope>
</reference>
<reference evidence="2" key="1">
    <citation type="submission" date="2025-08" db="UniProtKB">
        <authorList>
            <consortium name="Ensembl"/>
        </authorList>
    </citation>
    <scope>IDENTIFICATION</scope>
</reference>
<proteinExistence type="predicted"/>
<sequence>MCPTEADATLVHITSYLCFFLGKENSSQKYVWIYEHLTWTEAQSYCREKYTDLASVRNETEHQKILNVTYGNNHYNDYKYVFYDVWIGLHRNRLWSDQSNSSFTYWLPWTQGIAAQPDNGISVPGQRGSQHCIAVALQYFGQWTDESCFASLPFFCYSGELIYLL</sequence>
<dbReference type="PANTHER" id="PTHR45784:SF3">
    <property type="entry name" value="C-TYPE LECTIN DOMAIN FAMILY 4 MEMBER K-LIKE-RELATED"/>
    <property type="match status" value="1"/>
</dbReference>
<dbReference type="Gene3D" id="3.10.100.10">
    <property type="entry name" value="Mannose-Binding Protein A, subunit A"/>
    <property type="match status" value="1"/>
</dbReference>
<protein>
    <recommendedName>
        <fullName evidence="1">C-type lectin domain-containing protein</fullName>
    </recommendedName>
</protein>
<dbReference type="InterPro" id="IPR016186">
    <property type="entry name" value="C-type_lectin-like/link_sf"/>
</dbReference>
<accession>A0A671QJ84</accession>
<name>A0A671QJ84_9TELE</name>
<dbReference type="Ensembl" id="ENSSANT00000074573.1">
    <property type="protein sequence ID" value="ENSSANP00000070146.1"/>
    <property type="gene ID" value="ENSSANG00000035005.1"/>
</dbReference>
<feature type="domain" description="C-type lectin" evidence="1">
    <location>
        <begin position="25"/>
        <end position="157"/>
    </location>
</feature>